<keyword evidence="2" id="KW-0812">Transmembrane</keyword>
<dbReference type="RefSeq" id="WP_208257042.1">
    <property type="nucleotide sequence ID" value="NZ_JAGEOJ010000007.1"/>
</dbReference>
<comment type="caution">
    <text evidence="3">The sequence shown here is derived from an EMBL/GenBank/DDBJ whole genome shotgun (WGS) entry which is preliminary data.</text>
</comment>
<evidence type="ECO:0000256" key="1">
    <source>
        <dbReference type="SAM" id="MobiDB-lite"/>
    </source>
</evidence>
<accession>A0A939T493</accession>
<dbReference type="Proteomes" id="UP000669179">
    <property type="component" value="Unassembled WGS sequence"/>
</dbReference>
<dbReference type="AlphaFoldDB" id="A0A939T493"/>
<dbReference type="EMBL" id="JAGEOJ010000007">
    <property type="protein sequence ID" value="MBO2449183.1"/>
    <property type="molecule type" value="Genomic_DNA"/>
</dbReference>
<protein>
    <submittedName>
        <fullName evidence="3">CU044_5270 family protein</fullName>
    </submittedName>
</protein>
<gene>
    <name evidence="3" type="ORF">J4573_18915</name>
</gene>
<organism evidence="3 4">
    <name type="scientific">Actinomadura barringtoniae</name>
    <dbReference type="NCBI Taxonomy" id="1427535"/>
    <lineage>
        <taxon>Bacteria</taxon>
        <taxon>Bacillati</taxon>
        <taxon>Actinomycetota</taxon>
        <taxon>Actinomycetes</taxon>
        <taxon>Streptosporangiales</taxon>
        <taxon>Thermomonosporaceae</taxon>
        <taxon>Actinomadura</taxon>
    </lineage>
</organism>
<feature type="region of interest" description="Disordered" evidence="1">
    <location>
        <begin position="1"/>
        <end position="28"/>
    </location>
</feature>
<proteinExistence type="predicted"/>
<sequence length="318" mass="34103">MTRDVMDRLASARPSTLDPEPDPSRRERDLIRALAASPGRRSRRRIVGRPQLLVTAALGTAAAVAFAYGGVVGPEKGPDRPGASGSPTGPQPAAYSTARQVLLAAATSAERRPLTDGGYWRVSEIHVIKVPGSRIISQLTVNWYGKDGTYQSGSRYLAGAKTGRAFLGKPEKMSRPFEIEDQTFTLAQLRSLPQDPAGLKKWADGVAKGVIESGRSKDVDAFAGGLLLSLLVEAPAQPKTRAAAFRALAERPDVKLGGVRKDSRGRSGREIQFGGMRYLVDPATSVLLEETTTGDKSSTMTYLDVGWTNEKPHIPQAP</sequence>
<reference evidence="3" key="1">
    <citation type="submission" date="2021-03" db="EMBL/GenBank/DDBJ databases">
        <authorList>
            <person name="Kanchanasin P."/>
            <person name="Saeng-In P."/>
            <person name="Phongsopitanun W."/>
            <person name="Yuki M."/>
            <person name="Kudo T."/>
            <person name="Ohkuma M."/>
            <person name="Tanasupawat S."/>
        </authorList>
    </citation>
    <scope>NUCLEOTIDE SEQUENCE</scope>
    <source>
        <strain evidence="3">GKU 128</strain>
    </source>
</reference>
<dbReference type="NCBIfam" id="NF038083">
    <property type="entry name" value="CU044_5270_fam"/>
    <property type="match status" value="1"/>
</dbReference>
<keyword evidence="2" id="KW-0472">Membrane</keyword>
<dbReference type="InterPro" id="IPR047789">
    <property type="entry name" value="CU044_5270-like"/>
</dbReference>
<keyword evidence="4" id="KW-1185">Reference proteome</keyword>
<feature type="transmembrane region" description="Helical" evidence="2">
    <location>
        <begin position="52"/>
        <end position="71"/>
    </location>
</feature>
<evidence type="ECO:0000256" key="2">
    <source>
        <dbReference type="SAM" id="Phobius"/>
    </source>
</evidence>
<keyword evidence="2" id="KW-1133">Transmembrane helix</keyword>
<name>A0A939T493_9ACTN</name>
<evidence type="ECO:0000313" key="3">
    <source>
        <dbReference type="EMBL" id="MBO2449183.1"/>
    </source>
</evidence>
<evidence type="ECO:0000313" key="4">
    <source>
        <dbReference type="Proteomes" id="UP000669179"/>
    </source>
</evidence>